<dbReference type="SUPFAM" id="SSF54060">
    <property type="entry name" value="His-Me finger endonucleases"/>
    <property type="match status" value="1"/>
</dbReference>
<dbReference type="SMART" id="SM00892">
    <property type="entry name" value="Endonuclease_NS"/>
    <property type="match status" value="1"/>
</dbReference>
<name>A0A4R2KMN1_9RHOB</name>
<feature type="active site" description="Proton acceptor" evidence="1">
    <location>
        <position position="471"/>
    </location>
</feature>
<reference evidence="5 6" key="1">
    <citation type="submission" date="2019-03" db="EMBL/GenBank/DDBJ databases">
        <title>Genomic Encyclopedia of Type Strains, Phase IV (KMG-IV): sequencing the most valuable type-strain genomes for metagenomic binning, comparative biology and taxonomic classification.</title>
        <authorList>
            <person name="Goeker M."/>
        </authorList>
    </citation>
    <scope>NUCLEOTIDE SEQUENCE [LARGE SCALE GENOMIC DNA]</scope>
    <source>
        <strain evidence="5 6">DSM 4868</strain>
    </source>
</reference>
<protein>
    <submittedName>
        <fullName evidence="5">Endonuclease G</fullName>
    </submittedName>
</protein>
<keyword evidence="5" id="KW-0378">Hydrolase</keyword>
<dbReference type="InterPro" id="IPR001604">
    <property type="entry name" value="Endo_G_ENPP1-like_dom"/>
</dbReference>
<dbReference type="GO" id="GO:0016787">
    <property type="term" value="F:hydrolase activity"/>
    <property type="evidence" value="ECO:0007669"/>
    <property type="project" value="InterPro"/>
</dbReference>
<dbReference type="GO" id="GO:0046872">
    <property type="term" value="F:metal ion binding"/>
    <property type="evidence" value="ECO:0007669"/>
    <property type="project" value="UniProtKB-KW"/>
</dbReference>
<dbReference type="AlphaFoldDB" id="A0A4R2KMN1"/>
<dbReference type="Proteomes" id="UP000295142">
    <property type="component" value="Unassembled WGS sequence"/>
</dbReference>
<dbReference type="InterPro" id="IPR044925">
    <property type="entry name" value="His-Me_finger_sf"/>
</dbReference>
<evidence type="ECO:0000256" key="1">
    <source>
        <dbReference type="PIRSR" id="PIRSR640255-1"/>
    </source>
</evidence>
<dbReference type="InterPro" id="IPR020821">
    <property type="entry name" value="ENPP1-3/EXOG-like_nuc-like"/>
</dbReference>
<dbReference type="GO" id="GO:0004519">
    <property type="term" value="F:endonuclease activity"/>
    <property type="evidence" value="ECO:0007669"/>
    <property type="project" value="UniProtKB-KW"/>
</dbReference>
<dbReference type="RefSeq" id="WP_132544580.1">
    <property type="nucleotide sequence ID" value="NZ_SLWW01000007.1"/>
</dbReference>
<dbReference type="SMART" id="SM00477">
    <property type="entry name" value="NUC"/>
    <property type="match status" value="1"/>
</dbReference>
<dbReference type="OrthoDB" id="500593at2"/>
<keyword evidence="2" id="KW-0479">Metal-binding</keyword>
<organism evidence="5 6">
    <name type="scientific">Rhodovulum euryhalinum</name>
    <dbReference type="NCBI Taxonomy" id="35805"/>
    <lineage>
        <taxon>Bacteria</taxon>
        <taxon>Pseudomonadati</taxon>
        <taxon>Pseudomonadota</taxon>
        <taxon>Alphaproteobacteria</taxon>
        <taxon>Rhodobacterales</taxon>
        <taxon>Paracoccaceae</taxon>
        <taxon>Rhodovulum</taxon>
    </lineage>
</organism>
<evidence type="ECO:0000259" key="4">
    <source>
        <dbReference type="SMART" id="SM00892"/>
    </source>
</evidence>
<keyword evidence="5" id="KW-0540">Nuclease</keyword>
<proteinExistence type="predicted"/>
<dbReference type="GO" id="GO:0003676">
    <property type="term" value="F:nucleic acid binding"/>
    <property type="evidence" value="ECO:0007669"/>
    <property type="project" value="InterPro"/>
</dbReference>
<feature type="binding site" evidence="2">
    <location>
        <position position="511"/>
    </location>
    <ligand>
        <name>Mg(2+)</name>
        <dbReference type="ChEBI" id="CHEBI:18420"/>
        <note>catalytic</note>
    </ligand>
</feature>
<keyword evidence="5" id="KW-0255">Endonuclease</keyword>
<evidence type="ECO:0000256" key="2">
    <source>
        <dbReference type="PIRSR" id="PIRSR640255-2"/>
    </source>
</evidence>
<evidence type="ECO:0000259" key="3">
    <source>
        <dbReference type="SMART" id="SM00477"/>
    </source>
</evidence>
<dbReference type="CDD" id="cd00091">
    <property type="entry name" value="NUC"/>
    <property type="match status" value="1"/>
</dbReference>
<keyword evidence="6" id="KW-1185">Reference proteome</keyword>
<gene>
    <name evidence="5" type="ORF">EV655_107216</name>
</gene>
<feature type="domain" description="ENPP1-3/EXOG-like endonuclease/phosphodiesterase" evidence="3">
    <location>
        <begin position="410"/>
        <end position="628"/>
    </location>
</feature>
<accession>A0A4R2KMN1</accession>
<dbReference type="EMBL" id="SLWW01000007">
    <property type="protein sequence ID" value="TCO71318.1"/>
    <property type="molecule type" value="Genomic_DNA"/>
</dbReference>
<dbReference type="PANTHER" id="PTHR13966">
    <property type="entry name" value="ENDONUCLEASE RELATED"/>
    <property type="match status" value="1"/>
</dbReference>
<dbReference type="SUPFAM" id="SSF50494">
    <property type="entry name" value="Trypsin-like serine proteases"/>
    <property type="match status" value="1"/>
</dbReference>
<evidence type="ECO:0000313" key="6">
    <source>
        <dbReference type="Proteomes" id="UP000295142"/>
    </source>
</evidence>
<comment type="caution">
    <text evidence="5">The sequence shown here is derived from an EMBL/GenBank/DDBJ whole genome shotgun (WGS) entry which is preliminary data.</text>
</comment>
<dbReference type="InterPro" id="IPR040255">
    <property type="entry name" value="Non-specific_endonuclease"/>
</dbReference>
<dbReference type="Gene3D" id="3.40.570.10">
    <property type="entry name" value="Extracellular Endonuclease, subunit A"/>
    <property type="match status" value="1"/>
</dbReference>
<dbReference type="InterPro" id="IPR044929">
    <property type="entry name" value="DNA/RNA_non-sp_Endonuclease_sf"/>
</dbReference>
<dbReference type="Pfam" id="PF01223">
    <property type="entry name" value="Endonuclease_NS"/>
    <property type="match status" value="1"/>
</dbReference>
<evidence type="ECO:0000313" key="5">
    <source>
        <dbReference type="EMBL" id="TCO71318.1"/>
    </source>
</evidence>
<dbReference type="InterPro" id="IPR009003">
    <property type="entry name" value="Peptidase_S1_PA"/>
</dbReference>
<dbReference type="PANTHER" id="PTHR13966:SF5">
    <property type="entry name" value="ENDONUCLEASE G, MITOCHONDRIAL"/>
    <property type="match status" value="1"/>
</dbReference>
<feature type="domain" description="DNA/RNA non-specific endonuclease/pyrophosphatase/phosphodiesterase" evidence="4">
    <location>
        <begin position="409"/>
        <end position="628"/>
    </location>
</feature>
<dbReference type="Gene3D" id="2.40.10.120">
    <property type="match status" value="1"/>
</dbReference>
<sequence length="661" mass="72191">MATALDRLRGRDPRFEDALDRARDVLVGFAPPAAAGAESGDAGFVTFELDAAAAGFGRGEAESAFATPGGAMVEAIVRSTLRPSFYMARDRILSAREGVSEAARQLMEGMDLDFDDRDLFEAQRGLVESRALGAGRLNLFNGFREFAGTGWLVDEGIAVTNRHVAELFARRWMGEDWDFQDGQFDRRIEVRLNPLEQIDTPDDPTRAAFVTGILWVAGPGEPDMAFLKVHAPGAEPIPLATGQPEAETPVAVVGYPERDPRDNPRHLIVSFFGDRFGVKRCAPGRVMRADAWTLEHDASTLGGNSGSVVLATATGEALGLHFAGAAQERNVAVPAETVAAALRRLRTSLAMPALSTGSTGAEPEASRADDLADREGFDRTFLGVETALPGLGRWQDDLAPVAGGGTELRYCHFSVWQSASRRLPLMTAVNIDGNHLRRIPRTGRWRLDGRLDRAHQAGNELYRSNPLDKGHMVRRLDPCWAEDMADEDTILKAQADTFHYTNSVPQHADLNQRDWVGLEDYILDAAGEYDFRVNVLTGPVFRDDDRHLRDQEGAEDIAIPREFWKVAVMRRAACGTLSATGYVLSHGEMIRGLTEAEFVLGAYETYQVPLALIETATELDFGALKQADPMAVPDAREAAFGRQVLRVRGPGDLTLAAVTPR</sequence>
<dbReference type="Pfam" id="PF13365">
    <property type="entry name" value="Trypsin_2"/>
    <property type="match status" value="1"/>
</dbReference>